<evidence type="ECO:0000313" key="8">
    <source>
        <dbReference type="Proteomes" id="UP000095081"/>
    </source>
</evidence>
<organism evidence="7 9">
    <name type="scientific">Pseudomonas aylmerensis</name>
    <dbReference type="NCBI Taxonomy" id="1869229"/>
    <lineage>
        <taxon>Bacteria</taxon>
        <taxon>Pseudomonadati</taxon>
        <taxon>Pseudomonadota</taxon>
        <taxon>Gammaproteobacteria</taxon>
        <taxon>Pseudomonadales</taxon>
        <taxon>Pseudomonadaceae</taxon>
        <taxon>Pseudomonas</taxon>
    </lineage>
</organism>
<dbReference type="PANTHER" id="PTHR30537:SF5">
    <property type="entry name" value="HTH-TYPE TRANSCRIPTIONAL ACTIVATOR TTDR-RELATED"/>
    <property type="match status" value="1"/>
</dbReference>
<dbReference type="PANTHER" id="PTHR30537">
    <property type="entry name" value="HTH-TYPE TRANSCRIPTIONAL REGULATOR"/>
    <property type="match status" value="1"/>
</dbReference>
<reference evidence="7 9" key="2">
    <citation type="submission" date="2018-03" db="EMBL/GenBank/DDBJ databases">
        <title>Diversity of bacteria associated with corn roots inoculated with woodland soils in Canada, and Description of Pseudomonas aylmerense sp. nov.</title>
        <authorList>
            <person name="Tambong J.T."/>
            <person name="Xu R."/>
            <person name="Tchagang C."/>
        </authorList>
    </citation>
    <scope>NUCLEOTIDE SEQUENCE [LARGE SCALE GENOMIC DNA]</scope>
    <source>
        <strain evidence="7 9">S1E44</strain>
    </source>
</reference>
<dbReference type="SUPFAM" id="SSF46785">
    <property type="entry name" value="Winged helix' DNA-binding domain"/>
    <property type="match status" value="1"/>
</dbReference>
<evidence type="ECO:0000256" key="2">
    <source>
        <dbReference type="ARBA" id="ARBA00023015"/>
    </source>
</evidence>
<dbReference type="InterPro" id="IPR000847">
    <property type="entry name" value="LysR_HTH_N"/>
</dbReference>
<evidence type="ECO:0000256" key="4">
    <source>
        <dbReference type="ARBA" id="ARBA00023163"/>
    </source>
</evidence>
<gene>
    <name evidence="6" type="ORF">BBG20_16800</name>
    <name evidence="7" type="ORF">C9382_26835</name>
</gene>
<evidence type="ECO:0000256" key="3">
    <source>
        <dbReference type="ARBA" id="ARBA00023125"/>
    </source>
</evidence>
<dbReference type="OrthoDB" id="8885940at2"/>
<evidence type="ECO:0000313" key="9">
    <source>
        <dbReference type="Proteomes" id="UP000240571"/>
    </source>
</evidence>
<keyword evidence="8" id="KW-1185">Reference proteome</keyword>
<name>A0A2T4FMS2_9PSED</name>
<dbReference type="EMBL" id="PYWW01000055">
    <property type="protein sequence ID" value="PTC24658.1"/>
    <property type="molecule type" value="Genomic_DNA"/>
</dbReference>
<evidence type="ECO:0000313" key="7">
    <source>
        <dbReference type="EMBL" id="PTC24658.1"/>
    </source>
</evidence>
<dbReference type="InterPro" id="IPR058163">
    <property type="entry name" value="LysR-type_TF_proteobact-type"/>
</dbReference>
<evidence type="ECO:0000256" key="1">
    <source>
        <dbReference type="ARBA" id="ARBA00009437"/>
    </source>
</evidence>
<evidence type="ECO:0000259" key="5">
    <source>
        <dbReference type="PROSITE" id="PS50931"/>
    </source>
</evidence>
<dbReference type="CDD" id="cd08422">
    <property type="entry name" value="PBP2_CrgA_like"/>
    <property type="match status" value="1"/>
</dbReference>
<keyword evidence="3" id="KW-0238">DNA-binding</keyword>
<dbReference type="EMBL" id="MAUE01000025">
    <property type="protein sequence ID" value="OCW24741.1"/>
    <property type="molecule type" value="Genomic_DNA"/>
</dbReference>
<dbReference type="RefSeq" id="WP_065905323.1">
    <property type="nucleotide sequence ID" value="NZ_MAUE01000025.1"/>
</dbReference>
<comment type="caution">
    <text evidence="7">The sequence shown here is derived from an EMBL/GenBank/DDBJ whole genome shotgun (WGS) entry which is preliminary data.</text>
</comment>
<dbReference type="Pfam" id="PF00126">
    <property type="entry name" value="HTH_1"/>
    <property type="match status" value="1"/>
</dbReference>
<dbReference type="Gene3D" id="1.10.10.10">
    <property type="entry name" value="Winged helix-like DNA-binding domain superfamily/Winged helix DNA-binding domain"/>
    <property type="match status" value="1"/>
</dbReference>
<dbReference type="Proteomes" id="UP000095081">
    <property type="component" value="Unassembled WGS sequence"/>
</dbReference>
<proteinExistence type="inferred from homology"/>
<dbReference type="GO" id="GO:0003700">
    <property type="term" value="F:DNA-binding transcription factor activity"/>
    <property type="evidence" value="ECO:0007669"/>
    <property type="project" value="InterPro"/>
</dbReference>
<sequence length="294" mass="32797">MLDDVAIFVQIVRSGSLSLASKRLDIPANTLGRRLASLEQAMGTPLLFRSTRALRCTPAGDVLYQQSSANIDALNATIESIKHMDGEPRGTIRVHVSTSFFEYSETNFLQVFLDKYPDIELELIVSDIEPNLTEDGIDLLLRVGKPKKSSYVTHKLRDVTLGLYASAHYLARQGTPQTLNDLAGHEHLQYLGKTHENLLTLKRQDQTYSLPVRGRFSSDSMLGLINAAHQGLGIALLNNVMTQFEQKELVHVLPEYYLPTEGFYAVYPNEKSLSKAALAVLNHMIDKAAICRLR</sequence>
<dbReference type="Gene3D" id="3.40.190.290">
    <property type="match status" value="1"/>
</dbReference>
<dbReference type="Pfam" id="PF03466">
    <property type="entry name" value="LysR_substrate"/>
    <property type="match status" value="1"/>
</dbReference>
<dbReference type="GO" id="GO:0006351">
    <property type="term" value="P:DNA-templated transcription"/>
    <property type="evidence" value="ECO:0007669"/>
    <property type="project" value="TreeGrafter"/>
</dbReference>
<dbReference type="InterPro" id="IPR036388">
    <property type="entry name" value="WH-like_DNA-bd_sf"/>
</dbReference>
<keyword evidence="4" id="KW-0804">Transcription</keyword>
<accession>A0A2T4FMS2</accession>
<dbReference type="Proteomes" id="UP000240571">
    <property type="component" value="Unassembled WGS sequence"/>
</dbReference>
<dbReference type="SUPFAM" id="SSF53850">
    <property type="entry name" value="Periplasmic binding protein-like II"/>
    <property type="match status" value="1"/>
</dbReference>
<dbReference type="GO" id="GO:0043565">
    <property type="term" value="F:sequence-specific DNA binding"/>
    <property type="evidence" value="ECO:0007669"/>
    <property type="project" value="TreeGrafter"/>
</dbReference>
<reference evidence="6 8" key="1">
    <citation type="submission" date="2016-06" db="EMBL/GenBank/DDBJ databases">
        <title>Draft genome sequence of Pseudomonas sp. S1E40, a novel strain antagonistic activity to fungal plant pathogen.</title>
        <authorList>
            <person name="Tambong J.T."/>
            <person name="Tchagang C."/>
            <person name="Xu R."/>
        </authorList>
    </citation>
    <scope>NUCLEOTIDE SEQUENCE [LARGE SCALE GENOMIC DNA]</scope>
    <source>
        <strain evidence="6 8">S1E40</strain>
    </source>
</reference>
<dbReference type="InterPro" id="IPR036390">
    <property type="entry name" value="WH_DNA-bd_sf"/>
</dbReference>
<dbReference type="InterPro" id="IPR005119">
    <property type="entry name" value="LysR_subst-bd"/>
</dbReference>
<evidence type="ECO:0000313" key="6">
    <source>
        <dbReference type="EMBL" id="OCW24741.1"/>
    </source>
</evidence>
<dbReference type="AlphaFoldDB" id="A0A2T4FMS2"/>
<dbReference type="PROSITE" id="PS50931">
    <property type="entry name" value="HTH_LYSR"/>
    <property type="match status" value="1"/>
</dbReference>
<feature type="domain" description="HTH lysR-type" evidence="5">
    <location>
        <begin position="1"/>
        <end position="57"/>
    </location>
</feature>
<keyword evidence="2" id="KW-0805">Transcription regulation</keyword>
<comment type="similarity">
    <text evidence="1">Belongs to the LysR transcriptional regulatory family.</text>
</comment>
<protein>
    <submittedName>
        <fullName evidence="7">LysR family transcriptional regulator</fullName>
    </submittedName>
</protein>